<feature type="region of interest" description="Disordered" evidence="1">
    <location>
        <begin position="105"/>
        <end position="151"/>
    </location>
</feature>
<dbReference type="Pfam" id="PF13625">
    <property type="entry name" value="Helicase_C_3"/>
    <property type="match status" value="1"/>
</dbReference>
<evidence type="ECO:0000313" key="3">
    <source>
        <dbReference type="EMBL" id="RBP72151.1"/>
    </source>
</evidence>
<dbReference type="Proteomes" id="UP000253509">
    <property type="component" value="Unassembled WGS sequence"/>
</dbReference>
<keyword evidence="4" id="KW-1185">Reference proteome</keyword>
<dbReference type="EMBL" id="QNSB01000004">
    <property type="protein sequence ID" value="RBP72151.1"/>
    <property type="molecule type" value="Genomic_DNA"/>
</dbReference>
<gene>
    <name evidence="3" type="ORF">DFO65_104107</name>
</gene>
<keyword evidence="3" id="KW-0547">Nucleotide-binding</keyword>
<evidence type="ECO:0000259" key="2">
    <source>
        <dbReference type="Pfam" id="PF13625"/>
    </source>
</evidence>
<name>A0A366IJ21_9MICO</name>
<accession>A0A366IJ21</accession>
<keyword evidence="3" id="KW-0067">ATP-binding</keyword>
<comment type="caution">
    <text evidence="3">The sequence shown here is derived from an EMBL/GenBank/DDBJ whole genome shotgun (WGS) entry which is preliminary data.</text>
</comment>
<protein>
    <submittedName>
        <fullName evidence="3">XPB/Ssl2-like helicase family protein</fullName>
    </submittedName>
</protein>
<dbReference type="GO" id="GO:0004386">
    <property type="term" value="F:helicase activity"/>
    <property type="evidence" value="ECO:0007669"/>
    <property type="project" value="UniProtKB-KW"/>
</dbReference>
<evidence type="ECO:0000313" key="4">
    <source>
        <dbReference type="Proteomes" id="UP000253509"/>
    </source>
</evidence>
<keyword evidence="3" id="KW-0378">Hydrolase</keyword>
<reference evidence="3 4" key="1">
    <citation type="submission" date="2018-06" db="EMBL/GenBank/DDBJ databases">
        <title>Freshwater and sediment microbial communities from various areas in North America, analyzing microbe dynamics in response to fracking.</title>
        <authorList>
            <person name="Lamendella R."/>
        </authorList>
    </citation>
    <scope>NUCLEOTIDE SEQUENCE [LARGE SCALE GENOMIC DNA]</scope>
    <source>
        <strain evidence="3 4">3b_TX</strain>
    </source>
</reference>
<dbReference type="AlphaFoldDB" id="A0A366IJ21"/>
<dbReference type="RefSeq" id="WP_245940519.1">
    <property type="nucleotide sequence ID" value="NZ_QNSB01000004.1"/>
</dbReference>
<feature type="compositionally biased region" description="Low complexity" evidence="1">
    <location>
        <begin position="105"/>
        <end position="142"/>
    </location>
</feature>
<sequence length="744" mass="79355">MPMTFSTWLAQCPEPDFESFVRTRRDLLRPEAPTIAALAAAASSRIGVSRGIEALRAAELDVAIALATAARTSSDIAVSENSHIDAALAEAVLPRLRDLGLAWPSSESPSSAEVLSPAVAPAEVDSPTGSAAPSPSPDGMPSRTTPAADRSALAAHPVWRIQSEAITLLPTSAAESVRAHPWRSPARGVDDTAEAIPQSLIHNGEQAAVAEVISSLRGLVDELAASPVSRLTSGGISKRDVSRLARTIDLGLEQTITLLLAAKSLRLIGVLDDPLDPQWTAADTAAEALEGDRGELWARLVTTWLRESQDVTQLIAGSSANERLTVLATPKKALFKGFAQSVPAMPLLRLTVLEVLHDIGLGSSRSAAWIHAQVLDRHPLIPAHEFRITEQVLRTAVTLGLATTPLKSPDRFGPSRFGAMLAAGVTRAMDEEIGEDPSIAPLGFSLDRLQVTAEVTAAVRDGLVEEVDSVLIQSDLTAVATGPIQPRVHHILRRYAVVEARGQGTVYRIDADTVEASLQSGVDPHDALAELAEISAEALPSTLEFLITNTAARLHRVRVAGARAVLVVDDPVDLDVILSDPLMLPAALERLAPTVAVSQIGPERTMHLLESADHHALLHAPEGAPRRRSVITASEPEVHVRRRARVTDADLGEYIRILRSPDSRRTRAHTEEPLGHMDRLREAATQGQMVRIRLADSHGQERVIEMLPATVNGGRVRGRVTTTGAEASLSIARIVSVELAEASA</sequence>
<proteinExistence type="predicted"/>
<organism evidence="3 4">
    <name type="scientific">Brevibacterium celere</name>
    <dbReference type="NCBI Taxonomy" id="225845"/>
    <lineage>
        <taxon>Bacteria</taxon>
        <taxon>Bacillati</taxon>
        <taxon>Actinomycetota</taxon>
        <taxon>Actinomycetes</taxon>
        <taxon>Micrococcales</taxon>
        <taxon>Brevibacteriaceae</taxon>
        <taxon>Brevibacterium</taxon>
    </lineage>
</organism>
<feature type="domain" description="Helicase XPB/Ssl2 N-terminal" evidence="2">
    <location>
        <begin position="470"/>
        <end position="592"/>
    </location>
</feature>
<evidence type="ECO:0000256" key="1">
    <source>
        <dbReference type="SAM" id="MobiDB-lite"/>
    </source>
</evidence>
<dbReference type="InterPro" id="IPR032830">
    <property type="entry name" value="XPB/Ssl2_N"/>
</dbReference>
<keyword evidence="3" id="KW-0347">Helicase</keyword>